<name>G3B320_CANTC</name>
<accession>G3B320</accession>
<dbReference type="Proteomes" id="UP000000707">
    <property type="component" value="Unassembled WGS sequence"/>
</dbReference>
<feature type="compositionally biased region" description="Basic residues" evidence="1">
    <location>
        <begin position="118"/>
        <end position="129"/>
    </location>
</feature>
<feature type="region of interest" description="Disordered" evidence="1">
    <location>
        <begin position="116"/>
        <end position="152"/>
    </location>
</feature>
<feature type="compositionally biased region" description="Polar residues" evidence="1">
    <location>
        <begin position="134"/>
        <end position="152"/>
    </location>
</feature>
<evidence type="ECO:0000313" key="3">
    <source>
        <dbReference type="Proteomes" id="UP000000707"/>
    </source>
</evidence>
<dbReference type="EMBL" id="GL996521">
    <property type="protein sequence ID" value="EGV64059.1"/>
    <property type="molecule type" value="Genomic_DNA"/>
</dbReference>
<dbReference type="HOGENOM" id="CLU_1115630_0_0_1"/>
<dbReference type="AlphaFoldDB" id="G3B320"/>
<protein>
    <submittedName>
        <fullName evidence="2">Uncharacterized protein</fullName>
    </submittedName>
</protein>
<proteinExistence type="predicted"/>
<keyword evidence="3" id="KW-1185">Reference proteome</keyword>
<organism evidence="3">
    <name type="scientific">Candida tenuis (strain ATCC 10573 / BCRC 21748 / CBS 615 / JCM 9827 / NBRC 10315 / NRRL Y-1498 / VKM Y-70)</name>
    <name type="common">Yeast</name>
    <name type="synonym">Yamadazyma tenuis</name>
    <dbReference type="NCBI Taxonomy" id="590646"/>
    <lineage>
        <taxon>Eukaryota</taxon>
        <taxon>Fungi</taxon>
        <taxon>Dikarya</taxon>
        <taxon>Ascomycota</taxon>
        <taxon>Saccharomycotina</taxon>
        <taxon>Pichiomycetes</taxon>
        <taxon>Debaryomycetaceae</taxon>
        <taxon>Yamadazyma</taxon>
    </lineage>
</organism>
<evidence type="ECO:0000256" key="1">
    <source>
        <dbReference type="SAM" id="MobiDB-lite"/>
    </source>
</evidence>
<reference evidence="2 3" key="1">
    <citation type="journal article" date="2011" name="Proc. Natl. Acad. Sci. U.S.A.">
        <title>Comparative genomics of xylose-fermenting fungi for enhanced biofuel production.</title>
        <authorList>
            <person name="Wohlbach D.J."/>
            <person name="Kuo A."/>
            <person name="Sato T.K."/>
            <person name="Potts K.M."/>
            <person name="Salamov A.A."/>
            <person name="LaButti K.M."/>
            <person name="Sun H."/>
            <person name="Clum A."/>
            <person name="Pangilinan J.L."/>
            <person name="Lindquist E.A."/>
            <person name="Lucas S."/>
            <person name="Lapidus A."/>
            <person name="Jin M."/>
            <person name="Gunawan C."/>
            <person name="Balan V."/>
            <person name="Dale B.E."/>
            <person name="Jeffries T.W."/>
            <person name="Zinkel R."/>
            <person name="Barry K.W."/>
            <person name="Grigoriev I.V."/>
            <person name="Gasch A.P."/>
        </authorList>
    </citation>
    <scope>NUCLEOTIDE SEQUENCE [LARGE SCALE GENOMIC DNA]</scope>
    <source>
        <strain evidence="3">ATCC 10573 / BCRC 21748 / CBS 615 / JCM 9827 / NBRC 10315 / NRRL Y-1498 / VKM Y-70</strain>
    </source>
</reference>
<sequence length="249" mass="27038">MSFFLLPPVSYQTQQKLKKHSASGSSASRRRHRQPSSASSASSVKSAPRSSRTVSTSTASGRSPPAITNPHAYTLDNPSIDEISNLDALSITSDKSPKSKSQPNYNCGAEINELLGTSKHRGRGHRRRSQGGSVKTSASAMDASSTYSHRQYQPSAYSTSVFSEDDSLVQPVANGITSNYRMEFRDKVHPVEDADANDIENSKTSVEFQLSEDEAEGGEGNQLTRVYSDVDSIFSTKVDVSPKKKGLFH</sequence>
<evidence type="ECO:0000313" key="2">
    <source>
        <dbReference type="EMBL" id="EGV64059.1"/>
    </source>
</evidence>
<feature type="region of interest" description="Disordered" evidence="1">
    <location>
        <begin position="1"/>
        <end position="79"/>
    </location>
</feature>
<feature type="compositionally biased region" description="Low complexity" evidence="1">
    <location>
        <begin position="35"/>
        <end position="63"/>
    </location>
</feature>
<gene>
    <name evidence="2" type="ORF">CANTEDRAFT_134639</name>
</gene>
<dbReference type="OrthoDB" id="4026811at2759"/>